<gene>
    <name evidence="1" type="ORF">ADEAN_000985700</name>
</gene>
<sequence>MIEENFALLMDNLEVGGVLLGIRRTAVEAPWFVSATLSTGKLELAIDGSLRAYGLLVYCGESAPDKVVVSDKELLEE</sequence>
<name>A0A7G2CV77_9TRYP</name>
<evidence type="ECO:0000313" key="1">
    <source>
        <dbReference type="EMBL" id="CAD2222313.1"/>
    </source>
</evidence>
<reference evidence="1 2" key="1">
    <citation type="submission" date="2020-08" db="EMBL/GenBank/DDBJ databases">
        <authorList>
            <person name="Newling K."/>
            <person name="Davey J."/>
            <person name="Forrester S."/>
        </authorList>
    </citation>
    <scope>NUCLEOTIDE SEQUENCE [LARGE SCALE GENOMIC DNA]</scope>
    <source>
        <strain evidence="2">Crithidia deanei Carvalho (ATCC PRA-265)</strain>
    </source>
</reference>
<proteinExistence type="predicted"/>
<evidence type="ECO:0000313" key="2">
    <source>
        <dbReference type="Proteomes" id="UP000515908"/>
    </source>
</evidence>
<dbReference type="Proteomes" id="UP000515908">
    <property type="component" value="Chromosome 25"/>
</dbReference>
<organism evidence="1 2">
    <name type="scientific">Angomonas deanei</name>
    <dbReference type="NCBI Taxonomy" id="59799"/>
    <lineage>
        <taxon>Eukaryota</taxon>
        <taxon>Discoba</taxon>
        <taxon>Euglenozoa</taxon>
        <taxon>Kinetoplastea</taxon>
        <taxon>Metakinetoplastina</taxon>
        <taxon>Trypanosomatida</taxon>
        <taxon>Trypanosomatidae</taxon>
        <taxon>Strigomonadinae</taxon>
        <taxon>Angomonas</taxon>
    </lineage>
</organism>
<dbReference type="VEuPathDB" id="TriTrypDB:ADEAN_000985700"/>
<dbReference type="EMBL" id="LR877169">
    <property type="protein sequence ID" value="CAD2222313.1"/>
    <property type="molecule type" value="Genomic_DNA"/>
</dbReference>
<accession>A0A7G2CV77</accession>
<keyword evidence="2" id="KW-1185">Reference proteome</keyword>
<protein>
    <submittedName>
        <fullName evidence="1">Uncharacterized protein</fullName>
    </submittedName>
</protein>
<dbReference type="AlphaFoldDB" id="A0A7G2CV77"/>